<feature type="region of interest" description="Disordered" evidence="1">
    <location>
        <begin position="735"/>
        <end position="763"/>
    </location>
</feature>
<evidence type="ECO:0000313" key="2">
    <source>
        <dbReference type="EMBL" id="GET03518.1"/>
    </source>
</evidence>
<dbReference type="Gene3D" id="1.10.150.320">
    <property type="entry name" value="Photosystem II 12 kDa extrinsic protein"/>
    <property type="match status" value="1"/>
</dbReference>
<sequence length="887" mass="100104">MASANNVRKEIDRLSKVESGITEKEFGELLAYIVDNPSKVTEIEETLGYGNDNVKLNFLRQLIAQTKIEIRDAFPEGLLYVKPAPLLLSTGANWEYQPDPTLKEILQKAVRGHYESFLQGNIDKSHIPLYLFLSGAGTGKSRNANEFYQTAISCLSVSKDKDLLARIKDAYVFHVSYENGTSLRPGEDPFLAIGTRMLAQLLREEMSFEEVRLTYEPPSPLSVVSLVAKYRNRDLKDVTVILVVDAMQQIMSSPDDGLKEDSDFYRTMSSVGDLGLQNVFLLPCVTSTITCSVEKALKFSHRKRVYLPVSSLKPPMYRQGNKIIPVFETKEMMDILVEDCGGHGRALEALHDCMAGRSIVNCNVDNLMNDLRFILTDNYREAIQNAGRDTRAIARAILTRTLLDVDKPVPKTEKKPDEFVHTGLIRFERQHEAPVGYFTAPYIWLWILVENSQKWGDPILRDWSFADYKEIREFLSSPGSKPCQGFERFVATFRCLKSAVIGENEPTKISEVHAGAYLNGDLEFINHNLQLEFAKHRTDTKSENIIASSWNVECNNSFIDVRQFKHCIINSPGSKAGDAFLSLDLPDGESLNEVQQYKHTRNSIKQELYLKERAKSSSDDDFFILFTTSEDCDVKLPERSGIVYGKNFREYFGPFAGRAFRHARVRSVASTPKMNMMNMVNINTDSIERLRTVNLIGEKRANTIILRRPFKGIKDSNEKTNPNDYSHFTEKANIEFAENPKEQDQDSSITDSEETSEVQANPLISAEVNISTAPIPLTCSSRNGSPASSRTPIPRTNPNKMECLYQYVIEHGLDPKKFSIVTEAEKKDGIVLAVRLYNDKLYISSSLVASMKSLHDYHMSGTQSFIAGFTSEKLWNTPGTIEELVGN</sequence>
<feature type="region of interest" description="Disordered" evidence="1">
    <location>
        <begin position="776"/>
        <end position="796"/>
    </location>
</feature>
<gene>
    <name evidence="2" type="ORF">RCL2_002985600</name>
</gene>
<dbReference type="SUPFAM" id="SSF81585">
    <property type="entry name" value="PsbU/PolX domain-like"/>
    <property type="match status" value="1"/>
</dbReference>
<evidence type="ECO:0000256" key="1">
    <source>
        <dbReference type="SAM" id="MobiDB-lite"/>
    </source>
</evidence>
<dbReference type="OrthoDB" id="5597935at2759"/>
<dbReference type="Proteomes" id="UP000615446">
    <property type="component" value="Unassembled WGS sequence"/>
</dbReference>
<dbReference type="AlphaFoldDB" id="A0A8H3MDU3"/>
<dbReference type="EMBL" id="BLAL01000324">
    <property type="protein sequence ID" value="GET03518.1"/>
    <property type="molecule type" value="Genomic_DNA"/>
</dbReference>
<evidence type="ECO:0000313" key="3">
    <source>
        <dbReference type="Proteomes" id="UP000615446"/>
    </source>
</evidence>
<accession>A0A8H3MDU3</accession>
<organism evidence="2 3">
    <name type="scientific">Rhizophagus clarus</name>
    <dbReference type="NCBI Taxonomy" id="94130"/>
    <lineage>
        <taxon>Eukaryota</taxon>
        <taxon>Fungi</taxon>
        <taxon>Fungi incertae sedis</taxon>
        <taxon>Mucoromycota</taxon>
        <taxon>Glomeromycotina</taxon>
        <taxon>Glomeromycetes</taxon>
        <taxon>Glomerales</taxon>
        <taxon>Glomeraceae</taxon>
        <taxon>Rhizophagus</taxon>
    </lineage>
</organism>
<reference evidence="2" key="1">
    <citation type="submission" date="2019-10" db="EMBL/GenBank/DDBJ databases">
        <title>Conservation and host-specific expression of non-tandemly repeated heterogenous ribosome RNA gene in arbuscular mycorrhizal fungi.</title>
        <authorList>
            <person name="Maeda T."/>
            <person name="Kobayashi Y."/>
            <person name="Nakagawa T."/>
            <person name="Ezawa T."/>
            <person name="Yamaguchi K."/>
            <person name="Bino T."/>
            <person name="Nishimoto Y."/>
            <person name="Shigenobu S."/>
            <person name="Kawaguchi M."/>
        </authorList>
    </citation>
    <scope>NUCLEOTIDE SEQUENCE</scope>
    <source>
        <strain evidence="2">HR1</strain>
    </source>
</reference>
<name>A0A8H3MDU3_9GLOM</name>
<protein>
    <submittedName>
        <fullName evidence="2">Crinkler (CRN) family protein, putative</fullName>
    </submittedName>
</protein>
<feature type="compositionally biased region" description="Basic and acidic residues" evidence="1">
    <location>
        <begin position="735"/>
        <end position="744"/>
    </location>
</feature>
<comment type="caution">
    <text evidence="2">The sequence shown here is derived from an EMBL/GenBank/DDBJ whole genome shotgun (WGS) entry which is preliminary data.</text>
</comment>
<proteinExistence type="predicted"/>